<feature type="compositionally biased region" description="Basic and acidic residues" evidence="1">
    <location>
        <begin position="45"/>
        <end position="65"/>
    </location>
</feature>
<sequence>MFFTPPIITIGESDVRELLTELAEQDRAEQRDTEPVHSPPLSMLHLKEQADREEESQGEREREDSQCTDDETNSGFQDSLQMTPDMGSTYLNDSLLLDD</sequence>
<proteinExistence type="predicted"/>
<name>A0A9K3D1N9_9EUKA</name>
<evidence type="ECO:0000313" key="3">
    <source>
        <dbReference type="Proteomes" id="UP000265618"/>
    </source>
</evidence>
<accession>A0A9K3D1N9</accession>
<gene>
    <name evidence="2" type="ORF">KIPB_009442</name>
</gene>
<reference evidence="2 3" key="1">
    <citation type="journal article" date="2018" name="PLoS ONE">
        <title>The draft genome of Kipferlia bialata reveals reductive genome evolution in fornicate parasites.</title>
        <authorList>
            <person name="Tanifuji G."/>
            <person name="Takabayashi S."/>
            <person name="Kume K."/>
            <person name="Takagi M."/>
            <person name="Nakayama T."/>
            <person name="Kamikawa R."/>
            <person name="Inagaki Y."/>
            <person name="Hashimoto T."/>
        </authorList>
    </citation>
    <scope>NUCLEOTIDE SEQUENCE [LARGE SCALE GENOMIC DNA]</scope>
    <source>
        <strain evidence="2">NY0173</strain>
    </source>
</reference>
<feature type="region of interest" description="Disordered" evidence="1">
    <location>
        <begin position="22"/>
        <end position="99"/>
    </location>
</feature>
<organism evidence="2 3">
    <name type="scientific">Kipferlia bialata</name>
    <dbReference type="NCBI Taxonomy" id="797122"/>
    <lineage>
        <taxon>Eukaryota</taxon>
        <taxon>Metamonada</taxon>
        <taxon>Carpediemonas-like organisms</taxon>
        <taxon>Kipferlia</taxon>
    </lineage>
</organism>
<evidence type="ECO:0000256" key="1">
    <source>
        <dbReference type="SAM" id="MobiDB-lite"/>
    </source>
</evidence>
<evidence type="ECO:0000313" key="2">
    <source>
        <dbReference type="EMBL" id="GIQ87408.1"/>
    </source>
</evidence>
<dbReference type="AlphaFoldDB" id="A0A9K3D1N9"/>
<dbReference type="EMBL" id="BDIP01003211">
    <property type="protein sequence ID" value="GIQ87408.1"/>
    <property type="molecule type" value="Genomic_DNA"/>
</dbReference>
<feature type="compositionally biased region" description="Basic and acidic residues" evidence="1">
    <location>
        <begin position="22"/>
        <end position="35"/>
    </location>
</feature>
<protein>
    <submittedName>
        <fullName evidence="2">Uncharacterized protein</fullName>
    </submittedName>
</protein>
<dbReference type="Proteomes" id="UP000265618">
    <property type="component" value="Unassembled WGS sequence"/>
</dbReference>
<comment type="caution">
    <text evidence="2">The sequence shown here is derived from an EMBL/GenBank/DDBJ whole genome shotgun (WGS) entry which is preliminary data.</text>
</comment>
<feature type="compositionally biased region" description="Polar residues" evidence="1">
    <location>
        <begin position="73"/>
        <end position="82"/>
    </location>
</feature>
<keyword evidence="3" id="KW-1185">Reference proteome</keyword>